<evidence type="ECO:0000313" key="2">
    <source>
        <dbReference type="Proteomes" id="UP000204370"/>
    </source>
</evidence>
<dbReference type="Proteomes" id="UP000204370">
    <property type="component" value="Segment"/>
</dbReference>
<dbReference type="EMBL" id="KM101118">
    <property type="protein sequence ID" value="AIK68922.1"/>
    <property type="molecule type" value="Genomic_DNA"/>
</dbReference>
<accession>A0A076YPK1</accession>
<dbReference type="OrthoDB" id="25583at10239"/>
<organism evidence="1 2">
    <name type="scientific">Mycobacterium phage Swirley</name>
    <dbReference type="NCBI Taxonomy" id="1527534"/>
    <lineage>
        <taxon>Viruses</taxon>
        <taxon>Duplodnaviria</taxon>
        <taxon>Heunggongvirae</taxon>
        <taxon>Uroviricota</taxon>
        <taxon>Caudoviricetes</taxon>
        <taxon>Benedictvirus</taxon>
        <taxon>Benedictvirus swirley</taxon>
    </lineage>
</organism>
<keyword evidence="2" id="KW-1185">Reference proteome</keyword>
<name>A0A076YPK1_9CAUD</name>
<gene>
    <name evidence="1" type="ORF">PBI_SWIRLEY_57</name>
</gene>
<dbReference type="KEGG" id="vg:26635347"/>
<dbReference type="GeneID" id="26635347"/>
<proteinExistence type="predicted"/>
<evidence type="ECO:0000313" key="1">
    <source>
        <dbReference type="EMBL" id="AIK68922.1"/>
    </source>
</evidence>
<sequence length="85" mass="9712">MSNSLFQEAFKEAFKQLLIKEGVTDVAEVLTVTEDTYYGGYCTTCAYEEQTVLVEYRSSDGFELTHTIWDTLSNLIESLLKEWPA</sequence>
<dbReference type="RefSeq" id="YP_009208942.1">
    <property type="nucleotide sequence ID" value="NC_028912.1"/>
</dbReference>
<protein>
    <submittedName>
        <fullName evidence="1">Uncharacterized protein</fullName>
    </submittedName>
</protein>
<reference evidence="1 2" key="1">
    <citation type="submission" date="2014-06" db="EMBL/GenBank/DDBJ databases">
        <authorList>
            <person name="Delgado B.M."/>
            <person name="Feathers C.T."/>
            <person name="Feeney M.S."/>
            <person name="Feuer K.L."/>
            <person name="Florin D.T."/>
            <person name="Gordon M.B."/>
            <person name="Gorman S.E."/>
            <person name="Grajales M."/>
            <person name="Heckman E.L."/>
            <person name="Juarez M.C."/>
            <person name="Kenna M.A."/>
            <person name="Mageeney C.M."/>
            <person name="Marzillier J.Y."/>
            <person name="Miller B.D."/>
            <person name="Schlegel J.L."/>
            <person name="So C.Y."/>
            <person name="Sternberg R.A."/>
            <person name="Ware V.C."/>
            <person name="Anders K.R."/>
            <person name="Braun M.A."/>
            <person name="Delesalle V.A."/>
            <person name="Hughes L.E."/>
            <person name="Bradley K.W."/>
            <person name="Barker L.P."/>
            <person name="Asai D.J."/>
            <person name="Bowman C.A."/>
            <person name="Russell D.A."/>
            <person name="Pope W.H."/>
            <person name="Jacobs-Sera D."/>
            <person name="Hendrix R.W."/>
            <person name="Hatfull G.F."/>
        </authorList>
    </citation>
    <scope>NUCLEOTIDE SEQUENCE [LARGE SCALE GENOMIC DNA]</scope>
</reference>